<feature type="domain" description="VOC" evidence="2">
    <location>
        <begin position="25"/>
        <end position="150"/>
    </location>
</feature>
<dbReference type="Gene3D" id="3.10.180.10">
    <property type="entry name" value="2,3-Dihydroxybiphenyl 1,2-Dioxygenase, domain 1"/>
    <property type="match status" value="1"/>
</dbReference>
<dbReference type="Proteomes" id="UP001501729">
    <property type="component" value="Unassembled WGS sequence"/>
</dbReference>
<organism evidence="3 4">
    <name type="scientific">Haladaptatus pallidirubidus</name>
    <dbReference type="NCBI Taxonomy" id="1008152"/>
    <lineage>
        <taxon>Archaea</taxon>
        <taxon>Methanobacteriati</taxon>
        <taxon>Methanobacteriota</taxon>
        <taxon>Stenosarchaea group</taxon>
        <taxon>Halobacteria</taxon>
        <taxon>Halobacteriales</taxon>
        <taxon>Haladaptataceae</taxon>
        <taxon>Haladaptatus</taxon>
    </lineage>
</organism>
<keyword evidence="4" id="KW-1185">Reference proteome</keyword>
<proteinExistence type="predicted"/>
<dbReference type="Pfam" id="PF00903">
    <property type="entry name" value="Glyoxalase"/>
    <property type="match status" value="1"/>
</dbReference>
<dbReference type="InterPro" id="IPR004360">
    <property type="entry name" value="Glyas_Fos-R_dOase_dom"/>
</dbReference>
<comment type="caution">
    <text evidence="3">The sequence shown here is derived from an EMBL/GenBank/DDBJ whole genome shotgun (WGS) entry which is preliminary data.</text>
</comment>
<evidence type="ECO:0000313" key="3">
    <source>
        <dbReference type="EMBL" id="GAA5044862.1"/>
    </source>
</evidence>
<evidence type="ECO:0000259" key="2">
    <source>
        <dbReference type="PROSITE" id="PS51819"/>
    </source>
</evidence>
<accession>A0AAV3UDT9</accession>
<dbReference type="InterPro" id="IPR029068">
    <property type="entry name" value="Glyas_Bleomycin-R_OHBP_Dase"/>
</dbReference>
<feature type="region of interest" description="Disordered" evidence="1">
    <location>
        <begin position="1"/>
        <end position="22"/>
    </location>
</feature>
<reference evidence="3 4" key="1">
    <citation type="journal article" date="2019" name="Int. J. Syst. Evol. Microbiol.">
        <title>The Global Catalogue of Microorganisms (GCM) 10K type strain sequencing project: providing services to taxonomists for standard genome sequencing and annotation.</title>
        <authorList>
            <consortium name="The Broad Institute Genomics Platform"/>
            <consortium name="The Broad Institute Genome Sequencing Center for Infectious Disease"/>
            <person name="Wu L."/>
            <person name="Ma J."/>
        </authorList>
    </citation>
    <scope>NUCLEOTIDE SEQUENCE [LARGE SCALE GENOMIC DNA]</scope>
    <source>
        <strain evidence="3 4">JCM 17504</strain>
    </source>
</reference>
<sequence>MPTPNDEPTDTESQSNEANDIDIYPIPMFARMEVTDMEDSTDWCREVAGFREVAPLPGIAYLRYRKYADVMLVPADESEHPEQTAQASSELAGHGLSLTLNMENETVDDVFERAQLNDTTVVSAPEETPWNTRQVTLADPDGYRLVFTEPVDTELDFETVMNGFDSE</sequence>
<evidence type="ECO:0000256" key="1">
    <source>
        <dbReference type="SAM" id="MobiDB-lite"/>
    </source>
</evidence>
<dbReference type="AlphaFoldDB" id="A0AAV3UDT9"/>
<dbReference type="InterPro" id="IPR037523">
    <property type="entry name" value="VOC_core"/>
</dbReference>
<evidence type="ECO:0000313" key="4">
    <source>
        <dbReference type="Proteomes" id="UP001501729"/>
    </source>
</evidence>
<dbReference type="PROSITE" id="PS51819">
    <property type="entry name" value="VOC"/>
    <property type="match status" value="1"/>
</dbReference>
<name>A0AAV3UDT9_9EURY</name>
<dbReference type="SUPFAM" id="SSF54593">
    <property type="entry name" value="Glyoxalase/Bleomycin resistance protein/Dihydroxybiphenyl dioxygenase"/>
    <property type="match status" value="1"/>
</dbReference>
<dbReference type="EMBL" id="BAABKX010000001">
    <property type="protein sequence ID" value="GAA5044862.1"/>
    <property type="molecule type" value="Genomic_DNA"/>
</dbReference>
<gene>
    <name evidence="3" type="ORF">GCM10025751_11940</name>
</gene>
<protein>
    <recommendedName>
        <fullName evidence="2">VOC domain-containing protein</fullName>
    </recommendedName>
</protein>